<dbReference type="Proteomes" id="UP000272117">
    <property type="component" value="Unassembled WGS sequence"/>
</dbReference>
<reference evidence="7 8" key="1">
    <citation type="submission" date="2018-11" db="EMBL/GenBank/DDBJ databases">
        <title>Rufibacter latericius sp. nov., isolated from water in Baiyang Lake.</title>
        <authorList>
            <person name="Yang Y."/>
        </authorList>
    </citation>
    <scope>NUCLEOTIDE SEQUENCE [LARGE SCALE GENOMIC DNA]</scope>
    <source>
        <strain evidence="7 8">R-22-1c-1</strain>
    </source>
</reference>
<evidence type="ECO:0000259" key="6">
    <source>
        <dbReference type="Pfam" id="PF22244"/>
    </source>
</evidence>
<evidence type="ECO:0000256" key="5">
    <source>
        <dbReference type="SAM" id="SignalP"/>
    </source>
</evidence>
<evidence type="ECO:0000256" key="4">
    <source>
        <dbReference type="SAM" id="MobiDB-lite"/>
    </source>
</evidence>
<proteinExistence type="predicted"/>
<accession>A0A3M9MML3</accession>
<keyword evidence="2 5" id="KW-0732">Signal</keyword>
<feature type="chain" id="PRO_5018288951" evidence="5">
    <location>
        <begin position="19"/>
        <end position="515"/>
    </location>
</feature>
<dbReference type="GO" id="GO:0052689">
    <property type="term" value="F:carboxylic ester hydrolase activity"/>
    <property type="evidence" value="ECO:0007669"/>
    <property type="project" value="UniProtKB-KW"/>
</dbReference>
<evidence type="ECO:0000313" key="7">
    <source>
        <dbReference type="EMBL" id="RNI26749.1"/>
    </source>
</evidence>
<feature type="region of interest" description="Disordered" evidence="4">
    <location>
        <begin position="52"/>
        <end position="71"/>
    </location>
</feature>
<evidence type="ECO:0000256" key="3">
    <source>
        <dbReference type="ARBA" id="ARBA00022801"/>
    </source>
</evidence>
<protein>
    <submittedName>
        <fullName evidence="7">Acetylxylan esterase</fullName>
    </submittedName>
</protein>
<gene>
    <name evidence="7" type="ORF">EFB08_09635</name>
</gene>
<sequence length="515" mass="55914">MKKLFYLLFAVTISSASAQQASTGTSTKYPTPINFTAEQDHQHMMKQLGIKALRPGPSGDEKSPNAANYDEAKANPYPNLPELLALKNGKKVTTPAMWWNQRRPEIVEDFEREIFGRIPKNVPKVTWKTVISEREMVGWIPVNAKQLVGKVDNSDYPLLEVNIAMTVVTPANAKGPVPVLMMFSRSALPAPAQPPKESMEKINAAFKKLLIKQDPSLKAVFEQYPAYTPITAATPSFGPPPAGDPPTTHQLLAAGWGYVLIEPGSIQADNGAGLTKGIIGLVNKGQTRKPDDWGALRAWAWGASRGLDYLETDPAVDAKRVGIEGVSRFGKAALAAMAFDQRFYMGLIGSSGEGGAKLHRRNFGEAVESLTSSGEYHWMAGNFLKYGASEATFGSKTANDIPVDAHQLIALCAPRLTFISYGIPEQGDAKWLDQQGSYMATVAAGPAFKLLGARDLGVGHDYKTAKMPGVNVGLLEGELAWRQHDGGHTDAPNIKYFIQWADRMMKQKGSSNSGR</sequence>
<dbReference type="InterPro" id="IPR029058">
    <property type="entry name" value="AB_hydrolase_fold"/>
</dbReference>
<feature type="signal peptide" evidence="5">
    <location>
        <begin position="1"/>
        <end position="18"/>
    </location>
</feature>
<dbReference type="Gene3D" id="3.40.50.1820">
    <property type="entry name" value="alpha/beta hydrolase"/>
    <property type="match status" value="1"/>
</dbReference>
<comment type="caution">
    <text evidence="7">The sequence shown here is derived from an EMBL/GenBank/DDBJ whole genome shotgun (WGS) entry which is preliminary data.</text>
</comment>
<keyword evidence="8" id="KW-1185">Reference proteome</keyword>
<feature type="domain" description="4-O-methyl-glucuronoyl methylesterase-like" evidence="6">
    <location>
        <begin position="292"/>
        <end position="452"/>
    </location>
</feature>
<dbReference type="RefSeq" id="WP_123126756.1">
    <property type="nucleotide sequence ID" value="NZ_RJJD01000005.1"/>
</dbReference>
<dbReference type="SUPFAM" id="SSF53474">
    <property type="entry name" value="alpha/beta-Hydrolases"/>
    <property type="match status" value="1"/>
</dbReference>
<dbReference type="OrthoDB" id="9809261at2"/>
<evidence type="ECO:0000256" key="1">
    <source>
        <dbReference type="ARBA" id="ARBA00022487"/>
    </source>
</evidence>
<keyword evidence="3" id="KW-0378">Hydrolase</keyword>
<keyword evidence="1" id="KW-0719">Serine esterase</keyword>
<evidence type="ECO:0000256" key="2">
    <source>
        <dbReference type="ARBA" id="ARBA00022729"/>
    </source>
</evidence>
<dbReference type="InterPro" id="IPR054579">
    <property type="entry name" value="GCE-like_dom"/>
</dbReference>
<dbReference type="EMBL" id="RJJD01000005">
    <property type="protein sequence ID" value="RNI26749.1"/>
    <property type="molecule type" value="Genomic_DNA"/>
</dbReference>
<organism evidence="7 8">
    <name type="scientific">Rufibacter latericius</name>
    <dbReference type="NCBI Taxonomy" id="2487040"/>
    <lineage>
        <taxon>Bacteria</taxon>
        <taxon>Pseudomonadati</taxon>
        <taxon>Bacteroidota</taxon>
        <taxon>Cytophagia</taxon>
        <taxon>Cytophagales</taxon>
        <taxon>Hymenobacteraceae</taxon>
        <taxon>Rufibacter</taxon>
    </lineage>
</organism>
<dbReference type="Pfam" id="PF22244">
    <property type="entry name" value="GCE_fung"/>
    <property type="match status" value="1"/>
</dbReference>
<evidence type="ECO:0000313" key="8">
    <source>
        <dbReference type="Proteomes" id="UP000272117"/>
    </source>
</evidence>
<name>A0A3M9MML3_9BACT</name>
<dbReference type="AlphaFoldDB" id="A0A3M9MML3"/>